<proteinExistence type="predicted"/>
<gene>
    <name evidence="2" type="ORF">LCGC14_1390250</name>
</gene>
<sequence length="198" mass="23386">MVRIPPPGTPSRPPAPDHSRGGSLIEYERIKTFLPEFILNNLPPEPNLSVVCQQKSYNYKIPIWEYNKIREILKTIYHGHGMRVRFNRYDTFLWGMALSVNDNKIIDSYATRYLWNSQPIKHKWRDFWTVAIPNERVADLLHALPSQIDDSIIASMMAAQTWERWGVFRWFTYKNTMATELIICNWDIILEVLNRNGY</sequence>
<evidence type="ECO:0000313" key="2">
    <source>
        <dbReference type="EMBL" id="KKM75437.1"/>
    </source>
</evidence>
<dbReference type="EMBL" id="LAZR01008976">
    <property type="protein sequence ID" value="KKM75437.1"/>
    <property type="molecule type" value="Genomic_DNA"/>
</dbReference>
<feature type="region of interest" description="Disordered" evidence="1">
    <location>
        <begin position="1"/>
        <end position="21"/>
    </location>
</feature>
<protein>
    <submittedName>
        <fullName evidence="2">Uncharacterized protein</fullName>
    </submittedName>
</protein>
<comment type="caution">
    <text evidence="2">The sequence shown here is derived from an EMBL/GenBank/DDBJ whole genome shotgun (WGS) entry which is preliminary data.</text>
</comment>
<evidence type="ECO:0000256" key="1">
    <source>
        <dbReference type="SAM" id="MobiDB-lite"/>
    </source>
</evidence>
<dbReference type="AlphaFoldDB" id="A0A0F9N1R7"/>
<name>A0A0F9N1R7_9ZZZZ</name>
<accession>A0A0F9N1R7</accession>
<reference evidence="2" key="1">
    <citation type="journal article" date="2015" name="Nature">
        <title>Complex archaea that bridge the gap between prokaryotes and eukaryotes.</title>
        <authorList>
            <person name="Spang A."/>
            <person name="Saw J.H."/>
            <person name="Jorgensen S.L."/>
            <person name="Zaremba-Niedzwiedzka K."/>
            <person name="Martijn J."/>
            <person name="Lind A.E."/>
            <person name="van Eijk R."/>
            <person name="Schleper C."/>
            <person name="Guy L."/>
            <person name="Ettema T.J."/>
        </authorList>
    </citation>
    <scope>NUCLEOTIDE SEQUENCE</scope>
</reference>
<feature type="compositionally biased region" description="Pro residues" evidence="1">
    <location>
        <begin position="1"/>
        <end position="14"/>
    </location>
</feature>
<organism evidence="2">
    <name type="scientific">marine sediment metagenome</name>
    <dbReference type="NCBI Taxonomy" id="412755"/>
    <lineage>
        <taxon>unclassified sequences</taxon>
        <taxon>metagenomes</taxon>
        <taxon>ecological metagenomes</taxon>
    </lineage>
</organism>